<dbReference type="RefSeq" id="WP_258434223.1">
    <property type="nucleotide sequence ID" value="NZ_JANSGW010000024.1"/>
</dbReference>
<evidence type="ECO:0000313" key="2">
    <source>
        <dbReference type="Proteomes" id="UP001077662"/>
    </source>
</evidence>
<dbReference type="Proteomes" id="UP001077662">
    <property type="component" value="Unassembled WGS sequence"/>
</dbReference>
<evidence type="ECO:0000313" key="1">
    <source>
        <dbReference type="EMBL" id="MCZ0808775.1"/>
    </source>
</evidence>
<accession>A0AAP3DKK8</accession>
<reference evidence="1" key="1">
    <citation type="submission" date="2022-09" db="EMBL/GenBank/DDBJ databases">
        <title>Genome analysis and characterization of larvicidal activity of Brevibacillus strains.</title>
        <authorList>
            <person name="Patrusheva E.V."/>
            <person name="Izotova A.O."/>
            <person name="Toshchakov S.V."/>
            <person name="Sineoky S.P."/>
        </authorList>
    </citation>
    <scope>NUCLEOTIDE SEQUENCE</scope>
    <source>
        <strain evidence="1">VKPM_B-13247</strain>
    </source>
</reference>
<gene>
    <name evidence="1" type="ORF">O0554_17960</name>
</gene>
<comment type="caution">
    <text evidence="1">The sequence shown here is derived from an EMBL/GenBank/DDBJ whole genome shotgun (WGS) entry which is preliminary data.</text>
</comment>
<organism evidence="1 2">
    <name type="scientific">Brevibacillus laterosporus</name>
    <name type="common">Bacillus laterosporus</name>
    <dbReference type="NCBI Taxonomy" id="1465"/>
    <lineage>
        <taxon>Bacteria</taxon>
        <taxon>Bacillati</taxon>
        <taxon>Bacillota</taxon>
        <taxon>Bacilli</taxon>
        <taxon>Bacillales</taxon>
        <taxon>Paenibacillaceae</taxon>
        <taxon>Brevibacillus</taxon>
    </lineage>
</organism>
<dbReference type="EMBL" id="JAPTNE010000024">
    <property type="protein sequence ID" value="MCZ0808775.1"/>
    <property type="molecule type" value="Genomic_DNA"/>
</dbReference>
<sequence>MGGESEWGLMKKPRVIEPMQFIDELIQFIEAEQKKYSLWAFLNQHGGNVHTSYHGYCQALDDIHVQTVGQYVEKTTPYIRLYGC</sequence>
<dbReference type="AlphaFoldDB" id="A0AAP3DKK8"/>
<protein>
    <submittedName>
        <fullName evidence="1">Uncharacterized protein</fullName>
    </submittedName>
</protein>
<name>A0AAP3DKK8_BRELA</name>
<proteinExistence type="predicted"/>